<gene>
    <name evidence="1" type="ORF">DSO57_1000113</name>
</gene>
<dbReference type="EMBL" id="QTSX02004971">
    <property type="protein sequence ID" value="KAJ9063535.1"/>
    <property type="molecule type" value="Genomic_DNA"/>
</dbReference>
<protein>
    <submittedName>
        <fullName evidence="1">Uncharacterized protein</fullName>
    </submittedName>
</protein>
<proteinExistence type="predicted"/>
<organism evidence="1 2">
    <name type="scientific">Entomophthora muscae</name>
    <dbReference type="NCBI Taxonomy" id="34485"/>
    <lineage>
        <taxon>Eukaryota</taxon>
        <taxon>Fungi</taxon>
        <taxon>Fungi incertae sedis</taxon>
        <taxon>Zoopagomycota</taxon>
        <taxon>Entomophthoromycotina</taxon>
        <taxon>Entomophthoromycetes</taxon>
        <taxon>Entomophthorales</taxon>
        <taxon>Entomophthoraceae</taxon>
        <taxon>Entomophthora</taxon>
    </lineage>
</organism>
<dbReference type="Proteomes" id="UP001165960">
    <property type="component" value="Unassembled WGS sequence"/>
</dbReference>
<accession>A0ACC2SMF6</accession>
<sequence>MEMKLLAANLLRNFRLALADPTTDIQFAAIPAFQPIHSDIQVQVLPIFKY</sequence>
<comment type="caution">
    <text evidence="1">The sequence shown here is derived from an EMBL/GenBank/DDBJ whole genome shotgun (WGS) entry which is preliminary data.</text>
</comment>
<name>A0ACC2SMF6_9FUNG</name>
<evidence type="ECO:0000313" key="1">
    <source>
        <dbReference type="EMBL" id="KAJ9063535.1"/>
    </source>
</evidence>
<evidence type="ECO:0000313" key="2">
    <source>
        <dbReference type="Proteomes" id="UP001165960"/>
    </source>
</evidence>
<keyword evidence="2" id="KW-1185">Reference proteome</keyword>
<reference evidence="1" key="1">
    <citation type="submission" date="2022-04" db="EMBL/GenBank/DDBJ databases">
        <title>Genome of the entomopathogenic fungus Entomophthora muscae.</title>
        <authorList>
            <person name="Elya C."/>
            <person name="Lovett B.R."/>
            <person name="Lee E."/>
            <person name="Macias A.M."/>
            <person name="Hajek A.E."/>
            <person name="De Bivort B.L."/>
            <person name="Kasson M.T."/>
            <person name="De Fine Licht H.H."/>
            <person name="Stajich J.E."/>
        </authorList>
    </citation>
    <scope>NUCLEOTIDE SEQUENCE</scope>
    <source>
        <strain evidence="1">Berkeley</strain>
    </source>
</reference>